<evidence type="ECO:0000256" key="1">
    <source>
        <dbReference type="SAM" id="Phobius"/>
    </source>
</evidence>
<feature type="transmembrane region" description="Helical" evidence="1">
    <location>
        <begin position="21"/>
        <end position="40"/>
    </location>
</feature>
<keyword evidence="1" id="KW-0472">Membrane</keyword>
<dbReference type="Proteomes" id="UP000224902">
    <property type="component" value="Segment"/>
</dbReference>
<proteinExistence type="predicted"/>
<protein>
    <submittedName>
        <fullName evidence="2">Uncharacterized protein</fullName>
    </submittedName>
</protein>
<dbReference type="EMBL" id="KX774321">
    <property type="protein sequence ID" value="AOZ63769.1"/>
    <property type="molecule type" value="Genomic_DNA"/>
</dbReference>
<evidence type="ECO:0000313" key="2">
    <source>
        <dbReference type="EMBL" id="AOZ63769.1"/>
    </source>
</evidence>
<keyword evidence="1" id="KW-1133">Transmembrane helix</keyword>
<sequence>MARRRKFVIIRDKINEVKITKVWPWLLLGLLVIIAGVFLAETVHGLLCLLIFVGLGILIFSPMELNLTDDAIKYRWKTKVGLIGRKSYDPRVDIKSKWIDSNDIYYDAFLDYYAVCDNPNVGLGKWMDLFNGLNTEMKEIDDRVKAQSIITPKRDYVKELQNVKEADETVRSWLSQASNDV</sequence>
<keyword evidence="3" id="KW-1185">Reference proteome</keyword>
<reference evidence="3" key="1">
    <citation type="submission" date="2016-08" db="EMBL/GenBank/DDBJ databases">
        <authorList>
            <person name="Seilhamer J.J."/>
        </authorList>
    </citation>
    <scope>NUCLEOTIDE SEQUENCE [LARGE SCALE GENOMIC DNA]</scope>
</reference>
<name>A0A1I9SAG3_9CAUD</name>
<gene>
    <name evidence="2" type="ORF">SEA_WEASELS2_191</name>
</gene>
<evidence type="ECO:0000313" key="3">
    <source>
        <dbReference type="Proteomes" id="UP000224902"/>
    </source>
</evidence>
<keyword evidence="1" id="KW-0812">Transmembrane</keyword>
<feature type="transmembrane region" description="Helical" evidence="1">
    <location>
        <begin position="46"/>
        <end position="67"/>
    </location>
</feature>
<organism evidence="2 3">
    <name type="scientific">Rhodococcus phage Weasels2</name>
    <dbReference type="NCBI Taxonomy" id="1897437"/>
    <lineage>
        <taxon>Viruses</taxon>
        <taxon>Duplodnaviria</taxon>
        <taxon>Heunggongvirae</taxon>
        <taxon>Uroviricota</taxon>
        <taxon>Caudoviricetes</taxon>
        <taxon>Weaselvirus</taxon>
        <taxon>Weaselvirus weasel</taxon>
    </lineage>
</organism>
<accession>A0A1I9SAG3</accession>